<keyword evidence="3" id="KW-1185">Reference proteome</keyword>
<evidence type="ECO:0000313" key="1">
    <source>
        <dbReference type="EMBL" id="ESO01470.1"/>
    </source>
</evidence>
<dbReference type="EnsemblMetazoa" id="HelroT184735">
    <property type="protein sequence ID" value="HelroP184735"/>
    <property type="gene ID" value="HelroG184735"/>
</dbReference>
<proteinExistence type="predicted"/>
<dbReference type="KEGG" id="hro:HELRODRAFT_184735"/>
<reference evidence="3" key="1">
    <citation type="submission" date="2012-12" db="EMBL/GenBank/DDBJ databases">
        <authorList>
            <person name="Hellsten U."/>
            <person name="Grimwood J."/>
            <person name="Chapman J.A."/>
            <person name="Shapiro H."/>
            <person name="Aerts A."/>
            <person name="Otillar R.P."/>
            <person name="Terry A.Y."/>
            <person name="Boore J.L."/>
            <person name="Simakov O."/>
            <person name="Marletaz F."/>
            <person name="Cho S.-J."/>
            <person name="Edsinger-Gonzales E."/>
            <person name="Havlak P."/>
            <person name="Kuo D.-H."/>
            <person name="Larsson T."/>
            <person name="Lv J."/>
            <person name="Arendt D."/>
            <person name="Savage R."/>
            <person name="Osoegawa K."/>
            <person name="de Jong P."/>
            <person name="Lindberg D.R."/>
            <person name="Seaver E.C."/>
            <person name="Weisblat D.A."/>
            <person name="Putnam N.H."/>
            <person name="Grigoriev I.V."/>
            <person name="Rokhsar D.S."/>
        </authorList>
    </citation>
    <scope>NUCLEOTIDE SEQUENCE</scope>
</reference>
<evidence type="ECO:0000313" key="2">
    <source>
        <dbReference type="EnsemblMetazoa" id="HelroP184735"/>
    </source>
</evidence>
<sequence>MSIGSRLLEIVYKKFLEVLGCLCAFPGLQKYFLPLAVLGSWPFSKPPAMLAVEGVSVYKCDGGLPSSGPYLLSGASGMHLWEGLRGSEPEYIPLPHRYGRPQHHIKRTNLCILSLLTNLTRI</sequence>
<dbReference type="EMBL" id="KB096764">
    <property type="protein sequence ID" value="ESO01470.1"/>
    <property type="molecule type" value="Genomic_DNA"/>
</dbReference>
<gene>
    <name evidence="2" type="primary">20209811</name>
    <name evidence="1" type="ORF">HELRODRAFT_184735</name>
</gene>
<name>T1FLW2_HELRO</name>
<reference evidence="2" key="3">
    <citation type="submission" date="2015-06" db="UniProtKB">
        <authorList>
            <consortium name="EnsemblMetazoa"/>
        </authorList>
    </citation>
    <scope>IDENTIFICATION</scope>
</reference>
<reference evidence="1 3" key="2">
    <citation type="journal article" date="2013" name="Nature">
        <title>Insights into bilaterian evolution from three spiralian genomes.</title>
        <authorList>
            <person name="Simakov O."/>
            <person name="Marletaz F."/>
            <person name="Cho S.J."/>
            <person name="Edsinger-Gonzales E."/>
            <person name="Havlak P."/>
            <person name="Hellsten U."/>
            <person name="Kuo D.H."/>
            <person name="Larsson T."/>
            <person name="Lv J."/>
            <person name="Arendt D."/>
            <person name="Savage R."/>
            <person name="Osoegawa K."/>
            <person name="de Jong P."/>
            <person name="Grimwood J."/>
            <person name="Chapman J.A."/>
            <person name="Shapiro H."/>
            <person name="Aerts A."/>
            <person name="Otillar R.P."/>
            <person name="Terry A.Y."/>
            <person name="Boore J.L."/>
            <person name="Grigoriev I.V."/>
            <person name="Lindberg D.R."/>
            <person name="Seaver E.C."/>
            <person name="Weisblat D.A."/>
            <person name="Putnam N.H."/>
            <person name="Rokhsar D.S."/>
        </authorList>
    </citation>
    <scope>NUCLEOTIDE SEQUENCE</scope>
</reference>
<accession>T1FLW2</accession>
<dbReference type="HOGENOM" id="CLU_2029197_0_0_1"/>
<dbReference type="GeneID" id="20209811"/>
<evidence type="ECO:0000313" key="3">
    <source>
        <dbReference type="Proteomes" id="UP000015101"/>
    </source>
</evidence>
<protein>
    <submittedName>
        <fullName evidence="1 2">Uncharacterized protein</fullName>
    </submittedName>
</protein>
<dbReference type="EMBL" id="AMQM01011739">
    <property type="status" value="NOT_ANNOTATED_CDS"/>
    <property type="molecule type" value="Genomic_DNA"/>
</dbReference>
<dbReference type="InParanoid" id="T1FLW2"/>
<dbReference type="RefSeq" id="XP_009020432.1">
    <property type="nucleotide sequence ID" value="XM_009022184.1"/>
</dbReference>
<organism evidence="2 3">
    <name type="scientific">Helobdella robusta</name>
    <name type="common">Californian leech</name>
    <dbReference type="NCBI Taxonomy" id="6412"/>
    <lineage>
        <taxon>Eukaryota</taxon>
        <taxon>Metazoa</taxon>
        <taxon>Spiralia</taxon>
        <taxon>Lophotrochozoa</taxon>
        <taxon>Annelida</taxon>
        <taxon>Clitellata</taxon>
        <taxon>Hirudinea</taxon>
        <taxon>Rhynchobdellida</taxon>
        <taxon>Glossiphoniidae</taxon>
        <taxon>Helobdella</taxon>
    </lineage>
</organism>
<dbReference type="AlphaFoldDB" id="T1FLW2"/>
<dbReference type="CTD" id="20209811"/>
<dbReference type="Proteomes" id="UP000015101">
    <property type="component" value="Unassembled WGS sequence"/>
</dbReference>